<dbReference type="GO" id="GO:0005829">
    <property type="term" value="C:cytosol"/>
    <property type="evidence" value="ECO:0007669"/>
    <property type="project" value="TreeGrafter"/>
</dbReference>
<accession>A0A8F9XM74</accession>
<dbReference type="Pfam" id="PF03641">
    <property type="entry name" value="Lysine_decarbox"/>
    <property type="match status" value="1"/>
</dbReference>
<organism evidence="4 5">
    <name type="scientific">Horticoccus luteus</name>
    <dbReference type="NCBI Taxonomy" id="2862869"/>
    <lineage>
        <taxon>Bacteria</taxon>
        <taxon>Pseudomonadati</taxon>
        <taxon>Verrucomicrobiota</taxon>
        <taxon>Opitutia</taxon>
        <taxon>Opitutales</taxon>
        <taxon>Opitutaceae</taxon>
        <taxon>Horticoccus</taxon>
    </lineage>
</organism>
<comment type="similarity">
    <text evidence="2 3">Belongs to the LOG family.</text>
</comment>
<evidence type="ECO:0000256" key="3">
    <source>
        <dbReference type="RuleBase" id="RU363015"/>
    </source>
</evidence>
<evidence type="ECO:0000313" key="5">
    <source>
        <dbReference type="Proteomes" id="UP000825051"/>
    </source>
</evidence>
<name>A0A8F9XM74_9BACT</name>
<dbReference type="SUPFAM" id="SSF102405">
    <property type="entry name" value="MCP/YpsA-like"/>
    <property type="match status" value="1"/>
</dbReference>
<evidence type="ECO:0000256" key="2">
    <source>
        <dbReference type="ARBA" id="ARBA00006763"/>
    </source>
</evidence>
<evidence type="ECO:0000256" key="1">
    <source>
        <dbReference type="ARBA" id="ARBA00000274"/>
    </source>
</evidence>
<comment type="catalytic activity">
    <reaction evidence="1">
        <text>AMP + H2O = D-ribose 5-phosphate + adenine</text>
        <dbReference type="Rhea" id="RHEA:20129"/>
        <dbReference type="ChEBI" id="CHEBI:15377"/>
        <dbReference type="ChEBI" id="CHEBI:16708"/>
        <dbReference type="ChEBI" id="CHEBI:78346"/>
        <dbReference type="ChEBI" id="CHEBI:456215"/>
        <dbReference type="EC" id="3.2.2.4"/>
    </reaction>
</comment>
<dbReference type="PANTHER" id="PTHR31223">
    <property type="entry name" value="LOG FAMILY PROTEIN YJL055W"/>
    <property type="match status" value="1"/>
</dbReference>
<dbReference type="InterPro" id="IPR031100">
    <property type="entry name" value="LOG_fam"/>
</dbReference>
<gene>
    <name evidence="4" type="ORF">K0B96_04910</name>
</gene>
<dbReference type="AlphaFoldDB" id="A0A8F9XM74"/>
<dbReference type="GO" id="GO:0008714">
    <property type="term" value="F:AMP nucleosidase activity"/>
    <property type="evidence" value="ECO:0007669"/>
    <property type="project" value="UniProtKB-EC"/>
</dbReference>
<dbReference type="EMBL" id="CP080507">
    <property type="protein sequence ID" value="QYM79961.1"/>
    <property type="molecule type" value="Genomic_DNA"/>
</dbReference>
<evidence type="ECO:0000313" key="4">
    <source>
        <dbReference type="EMBL" id="QYM79961.1"/>
    </source>
</evidence>
<dbReference type="Proteomes" id="UP000825051">
    <property type="component" value="Chromosome"/>
</dbReference>
<dbReference type="InterPro" id="IPR005269">
    <property type="entry name" value="LOG"/>
</dbReference>
<dbReference type="PANTHER" id="PTHR31223:SF70">
    <property type="entry name" value="LOG FAMILY PROTEIN YJL055W"/>
    <property type="match status" value="1"/>
</dbReference>
<keyword evidence="3" id="KW-0203">Cytokinin biosynthesis</keyword>
<dbReference type="Gene3D" id="3.40.50.450">
    <property type="match status" value="1"/>
</dbReference>
<keyword evidence="3" id="KW-0378">Hydrolase</keyword>
<dbReference type="NCBIfam" id="TIGR00730">
    <property type="entry name" value="Rossman fold protein, TIGR00730 family"/>
    <property type="match status" value="1"/>
</dbReference>
<reference evidence="4" key="1">
    <citation type="submission" date="2021-08" db="EMBL/GenBank/DDBJ databases">
        <title>Genome of a novel bacterium of the phylum Verrucomicrobia, Oleiharenicola sp. KSB-15.</title>
        <authorList>
            <person name="Chung J.-H."/>
            <person name="Ahn J.-H."/>
            <person name="Yoon Y."/>
            <person name="Kim D.-Y."/>
            <person name="An S.-H."/>
            <person name="Park I."/>
            <person name="Yeon J."/>
        </authorList>
    </citation>
    <scope>NUCLEOTIDE SEQUENCE</scope>
    <source>
        <strain evidence="4">KSB-15</strain>
    </source>
</reference>
<proteinExistence type="inferred from homology"/>
<dbReference type="RefSeq" id="WP_220164456.1">
    <property type="nucleotide sequence ID" value="NZ_CP080507.1"/>
</dbReference>
<protein>
    <recommendedName>
        <fullName evidence="3">Cytokinin riboside 5'-monophosphate phosphoribohydrolase</fullName>
        <ecNumber evidence="3">3.2.2.n1</ecNumber>
    </recommendedName>
</protein>
<dbReference type="GO" id="GO:0009691">
    <property type="term" value="P:cytokinin biosynthetic process"/>
    <property type="evidence" value="ECO:0007669"/>
    <property type="project" value="UniProtKB-UniRule"/>
</dbReference>
<dbReference type="KEGG" id="ole:K0B96_04910"/>
<sequence length="190" mass="21092">MPKLLCVYCASSRSLDPKYHAAAAALGREMVSRGYGLVYGGGHAGLMGSVARAVKEAGGQVVGVIPEFMKTRELAFVEADELVTVKTMRERKQLMEDRAVAFITLPGGIGTVEEFMEIITLRYINQLAKPVILVNQDGYYDDLLRFFERMTAEKFKSPGLLQLFDVAPTVEAVWPLLEAARPFTADELWR</sequence>
<dbReference type="EC" id="3.2.2.n1" evidence="3"/>
<keyword evidence="5" id="KW-1185">Reference proteome</keyword>